<dbReference type="Proteomes" id="UP000678276">
    <property type="component" value="Unassembled WGS sequence"/>
</dbReference>
<evidence type="ECO:0000313" key="2">
    <source>
        <dbReference type="Proteomes" id="UP000678276"/>
    </source>
</evidence>
<comment type="caution">
    <text evidence="1">The sequence shown here is derived from an EMBL/GenBank/DDBJ whole genome shotgun (WGS) entry which is preliminary data.</text>
</comment>
<evidence type="ECO:0000313" key="1">
    <source>
        <dbReference type="EMBL" id="MBP0617198.1"/>
    </source>
</evidence>
<name>A0ABS4BKB3_9HYPH</name>
<gene>
    <name evidence="1" type="ORF">J6595_16550</name>
</gene>
<dbReference type="RefSeq" id="WP_209595693.1">
    <property type="nucleotide sequence ID" value="NZ_JAGJCF010000014.1"/>
</dbReference>
<sequence length="134" mass="14046">MICILSAGKAITLAATAFTLSWTHSVEKTRWEEHWLAGPKGLTVTEGRIEGSGAGMEPPENARLVDGAYVYELSRPPVPELILAASGATGGGWRLCAAGSPCLTLGKAASDPIHVSWCDARLPDAGHRRAPTSP</sequence>
<protein>
    <submittedName>
        <fullName evidence="1">DUF1850 domain-containing protein</fullName>
    </submittedName>
</protein>
<proteinExistence type="predicted"/>
<organism evidence="1 2">
    <name type="scientific">Jiella mangrovi</name>
    <dbReference type="NCBI Taxonomy" id="2821407"/>
    <lineage>
        <taxon>Bacteria</taxon>
        <taxon>Pseudomonadati</taxon>
        <taxon>Pseudomonadota</taxon>
        <taxon>Alphaproteobacteria</taxon>
        <taxon>Hyphomicrobiales</taxon>
        <taxon>Aurantimonadaceae</taxon>
        <taxon>Jiella</taxon>
    </lineage>
</organism>
<reference evidence="1 2" key="1">
    <citation type="submission" date="2021-04" db="EMBL/GenBank/DDBJ databases">
        <title>Whole genome sequence of Jiella sp. KSK16Y-1.</title>
        <authorList>
            <person name="Tuo L."/>
        </authorList>
    </citation>
    <scope>NUCLEOTIDE SEQUENCE [LARGE SCALE GENOMIC DNA]</scope>
    <source>
        <strain evidence="1 2">KSK16Y-1</strain>
    </source>
</reference>
<keyword evidence="2" id="KW-1185">Reference proteome</keyword>
<dbReference type="Pfam" id="PF08905">
    <property type="entry name" value="DUF1850"/>
    <property type="match status" value="1"/>
</dbReference>
<dbReference type="EMBL" id="JAGJCF010000014">
    <property type="protein sequence ID" value="MBP0617198.1"/>
    <property type="molecule type" value="Genomic_DNA"/>
</dbReference>
<accession>A0ABS4BKB3</accession>
<dbReference type="InterPro" id="IPR015001">
    <property type="entry name" value="DUF1850"/>
</dbReference>